<evidence type="ECO:0000256" key="1">
    <source>
        <dbReference type="SAM" id="SignalP"/>
    </source>
</evidence>
<sequence>MKKYYISAILLLFMVLSGCTSQKVEQKVLYKIDKQTSFSNVEMLDHLDDYKDGLVISIVIQSEYVTDEYKTKIQPGMSAEEIDLIIKQMREVSKSYFSTLNQTFIQKYNLEELGVVEFATYSPDITIYLGKTELTLEQIDKLILLSKQEEVLFVEVKRFN</sequence>
<dbReference type="EMBL" id="JAOVQM010000007">
    <property type="protein sequence ID" value="MCV2232621.1"/>
    <property type="molecule type" value="Genomic_DNA"/>
</dbReference>
<dbReference type="Proteomes" id="UP001177160">
    <property type="component" value="Unassembled WGS sequence"/>
</dbReference>
<name>A0ABT2Y7A6_9MOLU</name>
<dbReference type="PROSITE" id="PS51257">
    <property type="entry name" value="PROKAR_LIPOPROTEIN"/>
    <property type="match status" value="1"/>
</dbReference>
<organism evidence="2 3">
    <name type="scientific">Paracholeplasma manati</name>
    <dbReference type="NCBI Taxonomy" id="591373"/>
    <lineage>
        <taxon>Bacteria</taxon>
        <taxon>Bacillati</taxon>
        <taxon>Mycoplasmatota</taxon>
        <taxon>Mollicutes</taxon>
        <taxon>Acholeplasmatales</taxon>
        <taxon>Acholeplasmataceae</taxon>
        <taxon>Paracholeplasma</taxon>
    </lineage>
</organism>
<dbReference type="RefSeq" id="WP_263608810.1">
    <property type="nucleotide sequence ID" value="NZ_JAOVQM010000007.1"/>
</dbReference>
<accession>A0ABT2Y7A6</accession>
<evidence type="ECO:0008006" key="4">
    <source>
        <dbReference type="Google" id="ProtNLM"/>
    </source>
</evidence>
<feature type="signal peptide" evidence="1">
    <location>
        <begin position="1"/>
        <end position="22"/>
    </location>
</feature>
<evidence type="ECO:0000313" key="2">
    <source>
        <dbReference type="EMBL" id="MCV2232621.1"/>
    </source>
</evidence>
<feature type="chain" id="PRO_5045288108" description="DUF1307 domain-containing protein" evidence="1">
    <location>
        <begin position="23"/>
        <end position="160"/>
    </location>
</feature>
<protein>
    <recommendedName>
        <fullName evidence="4">DUF1307 domain-containing protein</fullName>
    </recommendedName>
</protein>
<gene>
    <name evidence="2" type="ORF">N7548_07295</name>
</gene>
<keyword evidence="3" id="KW-1185">Reference proteome</keyword>
<reference evidence="2" key="1">
    <citation type="submission" date="2022-09" db="EMBL/GenBank/DDBJ databases">
        <title>Novel Mycoplasma species identified in domestic and wild animals.</title>
        <authorList>
            <person name="Volokhov D.V."/>
            <person name="Furtak V.A."/>
            <person name="Zagorodnyaya T.A."/>
        </authorList>
    </citation>
    <scope>NUCLEOTIDE SEQUENCE</scope>
    <source>
        <strain evidence="2">Oakley</strain>
    </source>
</reference>
<evidence type="ECO:0000313" key="3">
    <source>
        <dbReference type="Proteomes" id="UP001177160"/>
    </source>
</evidence>
<keyword evidence="1" id="KW-0732">Signal</keyword>
<proteinExistence type="predicted"/>
<comment type="caution">
    <text evidence="2">The sequence shown here is derived from an EMBL/GenBank/DDBJ whole genome shotgun (WGS) entry which is preliminary data.</text>
</comment>